<accession>A0A251VFF8</accession>
<sequence length="66" mass="7285">MCFCAIICVFVLLCVCLCLVSFQFNSIPISSSKSLSGRLYAHGCVNITSSMQRTLRNSEIGLTYLK</sequence>
<organism evidence="2 3">
    <name type="scientific">Helianthus annuus</name>
    <name type="common">Common sunflower</name>
    <dbReference type="NCBI Taxonomy" id="4232"/>
    <lineage>
        <taxon>Eukaryota</taxon>
        <taxon>Viridiplantae</taxon>
        <taxon>Streptophyta</taxon>
        <taxon>Embryophyta</taxon>
        <taxon>Tracheophyta</taxon>
        <taxon>Spermatophyta</taxon>
        <taxon>Magnoliopsida</taxon>
        <taxon>eudicotyledons</taxon>
        <taxon>Gunneridae</taxon>
        <taxon>Pentapetalae</taxon>
        <taxon>asterids</taxon>
        <taxon>campanulids</taxon>
        <taxon>Asterales</taxon>
        <taxon>Asteraceae</taxon>
        <taxon>Asteroideae</taxon>
        <taxon>Heliantheae alliance</taxon>
        <taxon>Heliantheae</taxon>
        <taxon>Helianthus</taxon>
    </lineage>
</organism>
<keyword evidence="3" id="KW-1185">Reference proteome</keyword>
<protein>
    <recommendedName>
        <fullName evidence="4">Secreted protein</fullName>
    </recommendedName>
</protein>
<feature type="chain" id="PRO_5012784102" description="Secreted protein" evidence="1">
    <location>
        <begin position="19"/>
        <end position="66"/>
    </location>
</feature>
<reference evidence="3" key="1">
    <citation type="journal article" date="2017" name="Nature">
        <title>The sunflower genome provides insights into oil metabolism, flowering and Asterid evolution.</title>
        <authorList>
            <person name="Badouin H."/>
            <person name="Gouzy J."/>
            <person name="Grassa C.J."/>
            <person name="Murat F."/>
            <person name="Staton S.E."/>
            <person name="Cottret L."/>
            <person name="Lelandais-Briere C."/>
            <person name="Owens G.L."/>
            <person name="Carrere S."/>
            <person name="Mayjonade B."/>
            <person name="Legrand L."/>
            <person name="Gill N."/>
            <person name="Kane N.C."/>
            <person name="Bowers J.E."/>
            <person name="Hubner S."/>
            <person name="Bellec A."/>
            <person name="Berard A."/>
            <person name="Berges H."/>
            <person name="Blanchet N."/>
            <person name="Boniface M.C."/>
            <person name="Brunel D."/>
            <person name="Catrice O."/>
            <person name="Chaidir N."/>
            <person name="Claudel C."/>
            <person name="Donnadieu C."/>
            <person name="Faraut T."/>
            <person name="Fievet G."/>
            <person name="Helmstetter N."/>
            <person name="King M."/>
            <person name="Knapp S.J."/>
            <person name="Lai Z."/>
            <person name="Le Paslier M.C."/>
            <person name="Lippi Y."/>
            <person name="Lorenzon L."/>
            <person name="Mandel J.R."/>
            <person name="Marage G."/>
            <person name="Marchand G."/>
            <person name="Marquand E."/>
            <person name="Bret-Mestries E."/>
            <person name="Morien E."/>
            <person name="Nambeesan S."/>
            <person name="Nguyen T."/>
            <person name="Pegot-Espagnet P."/>
            <person name="Pouilly N."/>
            <person name="Raftis F."/>
            <person name="Sallet E."/>
            <person name="Schiex T."/>
            <person name="Thomas J."/>
            <person name="Vandecasteele C."/>
            <person name="Vares D."/>
            <person name="Vear F."/>
            <person name="Vautrin S."/>
            <person name="Crespi M."/>
            <person name="Mangin B."/>
            <person name="Burke J.M."/>
            <person name="Salse J."/>
            <person name="Munos S."/>
            <person name="Vincourt P."/>
            <person name="Rieseberg L.H."/>
            <person name="Langlade N.B."/>
        </authorList>
    </citation>
    <scope>NUCLEOTIDE SEQUENCE [LARGE SCALE GENOMIC DNA]</scope>
    <source>
        <strain evidence="3">cv. SF193</strain>
    </source>
</reference>
<dbReference type="Proteomes" id="UP000215914">
    <property type="component" value="Chromosome 2"/>
</dbReference>
<evidence type="ECO:0000313" key="3">
    <source>
        <dbReference type="Proteomes" id="UP000215914"/>
    </source>
</evidence>
<gene>
    <name evidence="2" type="ORF">HannXRQ_Chr02g0042511</name>
</gene>
<dbReference type="InParanoid" id="A0A251VFF8"/>
<evidence type="ECO:0000256" key="1">
    <source>
        <dbReference type="SAM" id="SignalP"/>
    </source>
</evidence>
<evidence type="ECO:0000313" key="2">
    <source>
        <dbReference type="EMBL" id="OTG34144.1"/>
    </source>
</evidence>
<name>A0A251VFF8_HELAN</name>
<evidence type="ECO:0008006" key="4">
    <source>
        <dbReference type="Google" id="ProtNLM"/>
    </source>
</evidence>
<dbReference type="EMBL" id="CM007891">
    <property type="protein sequence ID" value="OTG34144.1"/>
    <property type="molecule type" value="Genomic_DNA"/>
</dbReference>
<proteinExistence type="predicted"/>
<feature type="signal peptide" evidence="1">
    <location>
        <begin position="1"/>
        <end position="18"/>
    </location>
</feature>
<dbReference type="AlphaFoldDB" id="A0A251VFF8"/>
<keyword evidence="1" id="KW-0732">Signal</keyword>